<dbReference type="RefSeq" id="XP_004973742.1">
    <property type="nucleotide sequence ID" value="XM_004973685.3"/>
</dbReference>
<dbReference type="Gramene" id="KQL02261">
    <property type="protein sequence ID" value="KQL02261"/>
    <property type="gene ID" value="SETIT_014169mg"/>
</dbReference>
<dbReference type="KEGG" id="sita:101762080"/>
<organism evidence="3 4">
    <name type="scientific">Setaria italica</name>
    <name type="common">Foxtail millet</name>
    <name type="synonym">Panicum italicum</name>
    <dbReference type="NCBI Taxonomy" id="4555"/>
    <lineage>
        <taxon>Eukaryota</taxon>
        <taxon>Viridiplantae</taxon>
        <taxon>Streptophyta</taxon>
        <taxon>Embryophyta</taxon>
        <taxon>Tracheophyta</taxon>
        <taxon>Spermatophyta</taxon>
        <taxon>Magnoliopsida</taxon>
        <taxon>Liliopsida</taxon>
        <taxon>Poales</taxon>
        <taxon>Poaceae</taxon>
        <taxon>PACMAD clade</taxon>
        <taxon>Panicoideae</taxon>
        <taxon>Panicodae</taxon>
        <taxon>Paniceae</taxon>
        <taxon>Cenchrinae</taxon>
        <taxon>Setaria</taxon>
    </lineage>
</organism>
<evidence type="ECO:0000313" key="2">
    <source>
        <dbReference type="EMBL" id="RCV31577.1"/>
    </source>
</evidence>
<evidence type="ECO:0000313" key="4">
    <source>
        <dbReference type="Proteomes" id="UP000004995"/>
    </source>
</evidence>
<dbReference type="PANTHER" id="PTHR36408:SF1">
    <property type="entry name" value="TRANSMEMBRANE PROTEIN"/>
    <property type="match status" value="1"/>
</dbReference>
<dbReference type="eggNOG" id="ENOG502RY81">
    <property type="taxonomic scope" value="Eukaryota"/>
</dbReference>
<dbReference type="OMA" id="GRMFVVQ"/>
<dbReference type="EMBL" id="AGNK02003945">
    <property type="status" value="NOT_ANNOTATED_CDS"/>
    <property type="molecule type" value="Genomic_DNA"/>
</dbReference>
<keyword evidence="4" id="KW-1185">Reference proteome</keyword>
<reference evidence="2 4" key="1">
    <citation type="journal article" date="2012" name="Nat. Biotechnol.">
        <title>Reference genome sequence of the model plant Setaria.</title>
        <authorList>
            <person name="Bennetzen J.L."/>
            <person name="Schmutz J."/>
            <person name="Wang H."/>
            <person name="Percifield R."/>
            <person name="Hawkins J."/>
            <person name="Pontaroli A.C."/>
            <person name="Estep M."/>
            <person name="Feng L."/>
            <person name="Vaughn J.N."/>
            <person name="Grimwood J."/>
            <person name="Jenkins J."/>
            <person name="Barry K."/>
            <person name="Lindquist E."/>
            <person name="Hellsten U."/>
            <person name="Deshpande S."/>
            <person name="Wang X."/>
            <person name="Wu X."/>
            <person name="Mitros T."/>
            <person name="Triplett J."/>
            <person name="Yang X."/>
            <person name="Ye C.Y."/>
            <person name="Mauro-Herrera M."/>
            <person name="Wang L."/>
            <person name="Li P."/>
            <person name="Sharma M."/>
            <person name="Sharma R."/>
            <person name="Ronald P.C."/>
            <person name="Panaud O."/>
            <person name="Kellogg E.A."/>
            <person name="Brutnell T.P."/>
            <person name="Doust A.N."/>
            <person name="Tuskan G.A."/>
            <person name="Rokhsar D."/>
            <person name="Devos K.M."/>
        </authorList>
    </citation>
    <scope>NUCLEOTIDE SEQUENCE [LARGE SCALE GENOMIC DNA]</scope>
    <source>
        <strain evidence="4">cv. Yugu1</strain>
        <strain evidence="2">Yugu1</strain>
    </source>
</reference>
<evidence type="ECO:0000313" key="3">
    <source>
        <dbReference type="EnsemblPlants" id="KQL02261"/>
    </source>
</evidence>
<dbReference type="HOGENOM" id="CLU_073452_0_0_1"/>
<dbReference type="PANTHER" id="PTHR36408">
    <property type="entry name" value="TRANSMEMBRANE PROTEIN"/>
    <property type="match status" value="1"/>
</dbReference>
<proteinExistence type="predicted"/>
<sequence>MLLPPHPSSLAPLRASSSSFGAHLRLPFPSCPSPAPLLSRSPLPRWPPPLRALASGAPVRRGGVFGLDALLSTAELLCLAPPAICSVVCAARLVFSSGSASAGPPPLAGGRLLVLQYVLLVGAVAIGSLIRRRQSERLRPGGGAKDGIRAGLVERVEKVEESVRRMVAAVGVLSRTVEKLGVRFRVLRRTLRDPISETAALAQKNSEATCILAAQEVLLEKEIGAIQKVLYAMQEQQQKQLDLILAIGEASTILDGEQDMLDRDSARSSSVDPAPEIENKQAKISSGAVTCGNNKP</sequence>
<reference evidence="2" key="2">
    <citation type="submission" date="2015-07" db="EMBL/GenBank/DDBJ databases">
        <authorList>
            <person name="Noorani M."/>
        </authorList>
    </citation>
    <scope>NUCLEOTIDE SEQUENCE</scope>
    <source>
        <strain evidence="2">Yugu1</strain>
    </source>
</reference>
<name>K3YIV0_SETIT</name>
<dbReference type="EnsemblPlants" id="KQL02261">
    <property type="protein sequence ID" value="KQL02261"/>
    <property type="gene ID" value="SETIT_014169mg"/>
</dbReference>
<dbReference type="AlphaFoldDB" id="K3YIV0"/>
<accession>K3YIV0</accession>
<dbReference type="OrthoDB" id="2020732at2759"/>
<feature type="compositionally biased region" description="Polar residues" evidence="1">
    <location>
        <begin position="282"/>
        <end position="296"/>
    </location>
</feature>
<protein>
    <submittedName>
        <fullName evidence="2 3">Uncharacterized protein</fullName>
    </submittedName>
</protein>
<reference evidence="3" key="3">
    <citation type="submission" date="2018-08" db="UniProtKB">
        <authorList>
            <consortium name="EnsemblPlants"/>
        </authorList>
    </citation>
    <scope>IDENTIFICATION</scope>
    <source>
        <strain evidence="3">Yugu1</strain>
    </source>
</reference>
<dbReference type="GeneID" id="101762080"/>
<dbReference type="STRING" id="4555.K3YIV0"/>
<gene>
    <name evidence="3" type="primary">LOC101762080</name>
    <name evidence="2" type="ORF">SETIT_6G188800v2</name>
</gene>
<feature type="region of interest" description="Disordered" evidence="1">
    <location>
        <begin position="262"/>
        <end position="296"/>
    </location>
</feature>
<dbReference type="EMBL" id="CM003533">
    <property type="protein sequence ID" value="RCV31577.1"/>
    <property type="molecule type" value="Genomic_DNA"/>
</dbReference>
<evidence type="ECO:0000256" key="1">
    <source>
        <dbReference type="SAM" id="MobiDB-lite"/>
    </source>
</evidence>
<dbReference type="FunCoup" id="K3YIV0">
    <property type="interactions" value="594"/>
</dbReference>
<dbReference type="Proteomes" id="UP000004995">
    <property type="component" value="Unassembled WGS sequence"/>
</dbReference>